<accession>A0ABX8XGJ1</accession>
<name>A0ABX8XGJ1_SHEPU</name>
<dbReference type="GeneID" id="67443373"/>
<keyword evidence="3" id="KW-1185">Reference proteome</keyword>
<protein>
    <submittedName>
        <fullName evidence="2">Uncharacterized protein</fullName>
    </submittedName>
</protein>
<feature type="compositionally biased region" description="Low complexity" evidence="1">
    <location>
        <begin position="51"/>
        <end position="64"/>
    </location>
</feature>
<dbReference type="EMBL" id="CP080635">
    <property type="protein sequence ID" value="QYX74488.1"/>
    <property type="molecule type" value="Genomic_DNA"/>
</dbReference>
<evidence type="ECO:0000313" key="2">
    <source>
        <dbReference type="EMBL" id="QYX74488.1"/>
    </source>
</evidence>
<dbReference type="Proteomes" id="UP000827084">
    <property type="component" value="Chromosome"/>
</dbReference>
<organism evidence="2 3">
    <name type="scientific">Shewanella putrefaciens</name>
    <name type="common">Pseudomonas putrefaciens</name>
    <dbReference type="NCBI Taxonomy" id="24"/>
    <lineage>
        <taxon>Bacteria</taxon>
        <taxon>Pseudomonadati</taxon>
        <taxon>Pseudomonadota</taxon>
        <taxon>Gammaproteobacteria</taxon>
        <taxon>Alteromonadales</taxon>
        <taxon>Shewanellaceae</taxon>
        <taxon>Shewanella</taxon>
    </lineage>
</organism>
<reference evidence="2 3" key="1">
    <citation type="submission" date="2021-08" db="EMBL/GenBank/DDBJ databases">
        <title>Shewanella putrefaciens YZ-J, complete genome.</title>
        <authorList>
            <person name="Yi Z."/>
        </authorList>
    </citation>
    <scope>NUCLEOTIDE SEQUENCE [LARGE SCALE GENOMIC DNA]</scope>
    <source>
        <strain evidence="2 3">YZ-J</strain>
    </source>
</reference>
<feature type="region of interest" description="Disordered" evidence="1">
    <location>
        <begin position="41"/>
        <end position="64"/>
    </location>
</feature>
<evidence type="ECO:0000313" key="3">
    <source>
        <dbReference type="Proteomes" id="UP000827084"/>
    </source>
</evidence>
<dbReference type="RefSeq" id="WP_041408187.1">
    <property type="nucleotide sequence ID" value="NZ_BMPK01000003.1"/>
</dbReference>
<evidence type="ECO:0000256" key="1">
    <source>
        <dbReference type="SAM" id="MobiDB-lite"/>
    </source>
</evidence>
<sequence>MNIPNTVVTNLPNLNAGQVLDLSSADYAKHVVLLNGTMQPQGRAHQEANMSTIARTTSRTRALR</sequence>
<proteinExistence type="predicted"/>
<gene>
    <name evidence="2" type="ORF">K3G22_08895</name>
</gene>